<feature type="domain" description="AB hydrolase-1" evidence="1">
    <location>
        <begin position="115"/>
        <end position="385"/>
    </location>
</feature>
<dbReference type="Gene3D" id="3.40.50.1820">
    <property type="entry name" value="alpha/beta hydrolase"/>
    <property type="match status" value="1"/>
</dbReference>
<name>A0A6A6Q3R7_9PEZI</name>
<accession>A0A6A6Q3R7</accession>
<gene>
    <name evidence="2" type="ORF">BDY17DRAFT_290743</name>
</gene>
<organism evidence="2 3">
    <name type="scientific">Neohortaea acidophila</name>
    <dbReference type="NCBI Taxonomy" id="245834"/>
    <lineage>
        <taxon>Eukaryota</taxon>
        <taxon>Fungi</taxon>
        <taxon>Dikarya</taxon>
        <taxon>Ascomycota</taxon>
        <taxon>Pezizomycotina</taxon>
        <taxon>Dothideomycetes</taxon>
        <taxon>Dothideomycetidae</taxon>
        <taxon>Mycosphaerellales</taxon>
        <taxon>Teratosphaeriaceae</taxon>
        <taxon>Neohortaea</taxon>
    </lineage>
</organism>
<dbReference type="Pfam" id="PF12697">
    <property type="entry name" value="Abhydrolase_6"/>
    <property type="match status" value="1"/>
</dbReference>
<dbReference type="Proteomes" id="UP000799767">
    <property type="component" value="Unassembled WGS sequence"/>
</dbReference>
<protein>
    <submittedName>
        <fullName evidence="2">Alpha/beta hydrolase family-domain-containing protein</fullName>
    </submittedName>
</protein>
<dbReference type="InterPro" id="IPR029058">
    <property type="entry name" value="AB_hydrolase_fold"/>
</dbReference>
<dbReference type="GO" id="GO:0016787">
    <property type="term" value="F:hydrolase activity"/>
    <property type="evidence" value="ECO:0007669"/>
    <property type="project" value="UniProtKB-KW"/>
</dbReference>
<dbReference type="AlphaFoldDB" id="A0A6A6Q3R7"/>
<dbReference type="InterPro" id="IPR000073">
    <property type="entry name" value="AB_hydrolase_1"/>
</dbReference>
<keyword evidence="2" id="KW-0378">Hydrolase</keyword>
<dbReference type="OrthoDB" id="94039at2759"/>
<reference evidence="2" key="1">
    <citation type="journal article" date="2020" name="Stud. Mycol.">
        <title>101 Dothideomycetes genomes: a test case for predicting lifestyles and emergence of pathogens.</title>
        <authorList>
            <person name="Haridas S."/>
            <person name="Albert R."/>
            <person name="Binder M."/>
            <person name="Bloem J."/>
            <person name="Labutti K."/>
            <person name="Salamov A."/>
            <person name="Andreopoulos B."/>
            <person name="Baker S."/>
            <person name="Barry K."/>
            <person name="Bills G."/>
            <person name="Bluhm B."/>
            <person name="Cannon C."/>
            <person name="Castanera R."/>
            <person name="Culley D."/>
            <person name="Daum C."/>
            <person name="Ezra D."/>
            <person name="Gonzalez J."/>
            <person name="Henrissat B."/>
            <person name="Kuo A."/>
            <person name="Liang C."/>
            <person name="Lipzen A."/>
            <person name="Lutzoni F."/>
            <person name="Magnuson J."/>
            <person name="Mondo S."/>
            <person name="Nolan M."/>
            <person name="Ohm R."/>
            <person name="Pangilinan J."/>
            <person name="Park H.-J."/>
            <person name="Ramirez L."/>
            <person name="Alfaro M."/>
            <person name="Sun H."/>
            <person name="Tritt A."/>
            <person name="Yoshinaga Y."/>
            <person name="Zwiers L.-H."/>
            <person name="Turgeon B."/>
            <person name="Goodwin S."/>
            <person name="Spatafora J."/>
            <person name="Crous P."/>
            <person name="Grigoriev I."/>
        </authorList>
    </citation>
    <scope>NUCLEOTIDE SEQUENCE</scope>
    <source>
        <strain evidence="2">CBS 113389</strain>
    </source>
</reference>
<sequence length="435" mass="49425">MLGQRHVIRCFPRSHRRLLVGRGQRRNTSNFNVVEHVVKAQHTRDRAAGTLGSRDTLRLHVNQYIPKGDASSRRDEGVTIIGAHANGFPKEMCEPFWDDLEDCMRAQGCSIRSIWIADIASQGQSGILNEAVLGPEPSWLDHARDLLFLINQFQEEMPHPIIGIGNSVGASHLAHLALLHPRLLHGLILVDPILQTSLLPHKQFARLSTLRRDTWPSRAAAAAKFRSNSYYQSWDPRVLDKWLAFGLRDVDQGPAGNSADGPPVTLSTTVAQEVYFYLRPKYFEERLLQDDRPPDDHHSEDMDGLPFWRPEMDQLYRQLPEIKPSTLYVFGKESPASPPEYRKAKMDLTGSGNDGNGGVAAGRVEEVVLNCGHLVGMERPRECAEVCSRFIDREMTRWEGQERRRAEVARKLTREERVGINDLWKRNLGVEDRRK</sequence>
<evidence type="ECO:0000259" key="1">
    <source>
        <dbReference type="Pfam" id="PF12697"/>
    </source>
</evidence>
<evidence type="ECO:0000313" key="3">
    <source>
        <dbReference type="Proteomes" id="UP000799767"/>
    </source>
</evidence>
<evidence type="ECO:0000313" key="2">
    <source>
        <dbReference type="EMBL" id="KAF2486037.1"/>
    </source>
</evidence>
<keyword evidence="3" id="KW-1185">Reference proteome</keyword>
<dbReference type="RefSeq" id="XP_033592606.1">
    <property type="nucleotide sequence ID" value="XM_033732562.1"/>
</dbReference>
<dbReference type="SUPFAM" id="SSF53474">
    <property type="entry name" value="alpha/beta-Hydrolases"/>
    <property type="match status" value="1"/>
</dbReference>
<proteinExistence type="predicted"/>
<dbReference type="GeneID" id="54473564"/>
<dbReference type="EMBL" id="MU001632">
    <property type="protein sequence ID" value="KAF2486037.1"/>
    <property type="molecule type" value="Genomic_DNA"/>
</dbReference>